<dbReference type="PANTHER" id="PTHR14084:SF0">
    <property type="entry name" value="KYNURENINASE"/>
    <property type="match status" value="1"/>
</dbReference>
<keyword evidence="2 4" id="KW-0378">Hydrolase</keyword>
<dbReference type="GO" id="GO:0019441">
    <property type="term" value="P:L-tryptophan catabolic process to kynurenine"/>
    <property type="evidence" value="ECO:0007669"/>
    <property type="project" value="TreeGrafter"/>
</dbReference>
<dbReference type="eggNOG" id="COG3844">
    <property type="taxonomic scope" value="Bacteria"/>
</dbReference>
<feature type="modified residue" description="N6-(pyridoxal phosphate)lysine" evidence="4">
    <location>
        <position position="246"/>
    </location>
</feature>
<dbReference type="OrthoDB" id="9812626at2"/>
<evidence type="ECO:0000256" key="5">
    <source>
        <dbReference type="NCBIfam" id="TIGR01814"/>
    </source>
</evidence>
<keyword evidence="1 4" id="KW-0662">Pyridine nucleotide biosynthesis</keyword>
<comment type="subunit">
    <text evidence="4 6">Homodimer.</text>
</comment>
<evidence type="ECO:0000256" key="6">
    <source>
        <dbReference type="PIRNR" id="PIRNR038800"/>
    </source>
</evidence>
<feature type="binding site" evidence="4">
    <location>
        <position position="223"/>
    </location>
    <ligand>
        <name>pyridoxal 5'-phosphate</name>
        <dbReference type="ChEBI" id="CHEBI:597326"/>
    </ligand>
</feature>
<dbReference type="Proteomes" id="UP000053586">
    <property type="component" value="Unassembled WGS sequence"/>
</dbReference>
<dbReference type="Gene3D" id="3.90.1150.10">
    <property type="entry name" value="Aspartate Aminotransferase, domain 1"/>
    <property type="match status" value="1"/>
</dbReference>
<comment type="pathway">
    <text evidence="4 6">Amino-acid degradation; L-kynurenine degradation; L-alanine and anthranilate from L-kynurenine: step 1/1.</text>
</comment>
<accession>H5TAZ5</accession>
<feature type="binding site" evidence="4">
    <location>
        <position position="275"/>
    </location>
    <ligand>
        <name>pyridoxal 5'-phosphate</name>
        <dbReference type="ChEBI" id="CHEBI:597326"/>
    </ligand>
</feature>
<dbReference type="GO" id="GO:0030429">
    <property type="term" value="F:kynureninase activity"/>
    <property type="evidence" value="ECO:0007669"/>
    <property type="project" value="UniProtKB-UniRule"/>
</dbReference>
<feature type="binding site" evidence="4">
    <location>
        <position position="245"/>
    </location>
    <ligand>
        <name>pyridoxal 5'-phosphate</name>
        <dbReference type="ChEBI" id="CHEBI:597326"/>
    </ligand>
</feature>
<dbReference type="InterPro" id="IPR010111">
    <property type="entry name" value="Kynureninase"/>
</dbReference>
<evidence type="ECO:0000256" key="2">
    <source>
        <dbReference type="ARBA" id="ARBA00022801"/>
    </source>
</evidence>
<feature type="binding site" evidence="4">
    <location>
        <position position="105"/>
    </location>
    <ligand>
        <name>pyridoxal 5'-phosphate</name>
        <dbReference type="ChEBI" id="CHEBI:597326"/>
    </ligand>
</feature>
<dbReference type="UniPathway" id="UPA00253">
    <property type="reaction ID" value="UER00329"/>
</dbReference>
<dbReference type="GO" id="GO:0005737">
    <property type="term" value="C:cytoplasm"/>
    <property type="evidence" value="ECO:0007669"/>
    <property type="project" value="UniProtKB-UniRule"/>
</dbReference>
<evidence type="ECO:0000256" key="4">
    <source>
        <dbReference type="HAMAP-Rule" id="MF_01970"/>
    </source>
</evidence>
<sequence length="440" mass="48229">MPSNHKLAADLLAKAKKLNQEDPLASFKSEFLLPQNVIYVDGNSLGPLSKAAKNRAVEVVEQQWGNSLISSWNVHDWINLPTTVGNKIAKLIGAAPNTVICCDSISVNLFKLLSAALLLSAKQAADDKTDARTLILSQKDNFPTDLYMVQGLGQLLNSGTQTKLELMSVDSKDITRSIEEHGHRIAVLMLTHVNFRNGDIHDLQALTELAHAKGILVLWDLAHSAGVLPLALEECEVDFAVGCTYKYLNGGPGAPGFAYVAERLLPDLQQPLSGWLGHKKPFDFEHDYEKAAGIEQLLCGTPSIISMSVLDAALDMFETISVSDLRAKSIALNDFFQSCVEQINASYSPSDSPLVLACNEQAQMRGSQISYKHPHAYAICQALISEGVISDFRSPDILRIGFSPLFLHFTDMLNAALILTSIVRTKRYTQPQFLIKNKVT</sequence>
<dbReference type="InterPro" id="IPR015422">
    <property type="entry name" value="PyrdxlP-dep_Trfase_small"/>
</dbReference>
<evidence type="ECO:0000256" key="1">
    <source>
        <dbReference type="ARBA" id="ARBA00022642"/>
    </source>
</evidence>
<dbReference type="RefSeq" id="WP_006004592.1">
    <property type="nucleotide sequence ID" value="NZ_BAET01000013.1"/>
</dbReference>
<dbReference type="GO" id="GO:0043420">
    <property type="term" value="P:anthranilate metabolic process"/>
    <property type="evidence" value="ECO:0007669"/>
    <property type="project" value="TreeGrafter"/>
</dbReference>
<dbReference type="GO" id="GO:0009435">
    <property type="term" value="P:NAD+ biosynthetic process"/>
    <property type="evidence" value="ECO:0007669"/>
    <property type="project" value="UniProtKB-UniRule"/>
</dbReference>
<comment type="catalytic activity">
    <reaction evidence="4 6">
        <text>L-kynurenine + H2O = anthranilate + L-alanine + H(+)</text>
        <dbReference type="Rhea" id="RHEA:16813"/>
        <dbReference type="ChEBI" id="CHEBI:15377"/>
        <dbReference type="ChEBI" id="CHEBI:15378"/>
        <dbReference type="ChEBI" id="CHEBI:16567"/>
        <dbReference type="ChEBI" id="CHEBI:57959"/>
        <dbReference type="ChEBI" id="CHEBI:57972"/>
        <dbReference type="EC" id="3.7.1.3"/>
    </reaction>
</comment>
<dbReference type="AlphaFoldDB" id="H5TAZ5"/>
<keyword evidence="3 4" id="KW-0663">Pyridoxal phosphate</keyword>
<dbReference type="HAMAP" id="MF_01970">
    <property type="entry name" value="Kynureninase"/>
    <property type="match status" value="1"/>
</dbReference>
<comment type="similarity">
    <text evidence="4 6">Belongs to the kynureninase family.</text>
</comment>
<evidence type="ECO:0000256" key="3">
    <source>
        <dbReference type="ARBA" id="ARBA00022898"/>
    </source>
</evidence>
<dbReference type="GO" id="GO:0019805">
    <property type="term" value="P:quinolinate biosynthetic process"/>
    <property type="evidence" value="ECO:0007669"/>
    <property type="project" value="UniProtKB-UniRule"/>
</dbReference>
<feature type="binding site" evidence="4">
    <location>
        <position position="220"/>
    </location>
    <ligand>
        <name>pyridoxal 5'-phosphate</name>
        <dbReference type="ChEBI" id="CHEBI:597326"/>
    </ligand>
</feature>
<comment type="catalytic activity">
    <reaction evidence="6">
        <text>3-hydroxy-L-kynurenine + H2O = 3-hydroxyanthranilate + L-alanine + H(+)</text>
        <dbReference type="Rhea" id="RHEA:25143"/>
        <dbReference type="ChEBI" id="CHEBI:15377"/>
        <dbReference type="ChEBI" id="CHEBI:15378"/>
        <dbReference type="ChEBI" id="CHEBI:36559"/>
        <dbReference type="ChEBI" id="CHEBI:57972"/>
        <dbReference type="ChEBI" id="CHEBI:58125"/>
        <dbReference type="EC" id="3.7.1.3"/>
    </reaction>
</comment>
<comment type="cofactor">
    <cofactor evidence="4 6">
        <name>pyridoxal 5'-phosphate</name>
        <dbReference type="ChEBI" id="CHEBI:597326"/>
    </cofactor>
</comment>
<evidence type="ECO:0000313" key="7">
    <source>
        <dbReference type="EMBL" id="GAB55472.1"/>
    </source>
</evidence>
<dbReference type="Pfam" id="PF22580">
    <property type="entry name" value="KYNU_C"/>
    <property type="match status" value="1"/>
</dbReference>
<dbReference type="PIRSF" id="PIRSF038800">
    <property type="entry name" value="KYNU"/>
    <property type="match status" value="1"/>
</dbReference>
<comment type="pathway">
    <text evidence="4 6">Cofactor biosynthesis; NAD(+) biosynthesis; quinolinate from L-kynurenine: step 2/3.</text>
</comment>
<keyword evidence="8" id="KW-1185">Reference proteome</keyword>
<reference evidence="7 8" key="2">
    <citation type="journal article" date="2017" name="Antonie Van Leeuwenhoek">
        <title>Rhizobium rhizosphaerae sp. nov., a novel species isolated from rice rhizosphere.</title>
        <authorList>
            <person name="Zhao J.J."/>
            <person name="Zhang J."/>
            <person name="Zhang R.J."/>
            <person name="Zhang C.W."/>
            <person name="Yin H.Q."/>
            <person name="Zhang X.X."/>
        </authorList>
    </citation>
    <scope>NUCLEOTIDE SEQUENCE [LARGE SCALE GENOMIC DNA]</scope>
    <source>
        <strain evidence="7 8">ACAM 611</strain>
    </source>
</reference>
<feature type="binding site" evidence="4">
    <location>
        <position position="106"/>
    </location>
    <ligand>
        <name>pyridoxal 5'-phosphate</name>
        <dbReference type="ChEBI" id="CHEBI:597326"/>
    </ligand>
</feature>
<dbReference type="NCBIfam" id="TIGR01814">
    <property type="entry name" value="kynureninase"/>
    <property type="match status" value="1"/>
</dbReference>
<dbReference type="InterPro" id="IPR015424">
    <property type="entry name" value="PyrdxlP-dep_Trfase"/>
</dbReference>
<dbReference type="GO" id="GO:0097053">
    <property type="term" value="P:L-kynurenine catabolic process"/>
    <property type="evidence" value="ECO:0007669"/>
    <property type="project" value="UniProtKB-UniRule"/>
</dbReference>
<dbReference type="STRING" id="56804.BAE46_05620"/>
<proteinExistence type="inferred from homology"/>
<comment type="function">
    <text evidence="4 6">Catalyzes the cleavage of L-kynurenine (L-Kyn) and L-3-hydroxykynurenine (L-3OHKyn) into anthranilic acid (AA) and 3-hydroxyanthranilic acid (3-OHAA), respectively.</text>
</comment>
<evidence type="ECO:0000313" key="8">
    <source>
        <dbReference type="Proteomes" id="UP000053586"/>
    </source>
</evidence>
<reference evidence="7 8" key="1">
    <citation type="journal article" date="2012" name="J. Bacteriol.">
        <title>Genome sequence of proteorhodopsin-containing sea ice bacterium Glaciecola punicea ACAM 611T.</title>
        <authorList>
            <person name="Qin Q.-L."/>
            <person name="Xie B.-B."/>
            <person name="Shu Y.-L."/>
            <person name="Rong J.-C."/>
            <person name="Zhao D.-L."/>
            <person name="Zhang X.-Y."/>
            <person name="Chen X.-L."/>
            <person name="Zhou B.-C."/>
            <person name="Zhanga Y.-Z."/>
        </authorList>
    </citation>
    <scope>NUCLEOTIDE SEQUENCE [LARGE SCALE GENOMIC DNA]</scope>
    <source>
        <strain evidence="7 8">ACAM 611</strain>
    </source>
</reference>
<dbReference type="PANTHER" id="PTHR14084">
    <property type="entry name" value="KYNURENINASE"/>
    <property type="match status" value="1"/>
</dbReference>
<name>H5TAZ5_9ALTE</name>
<feature type="binding site" evidence="4">
    <location>
        <position position="191"/>
    </location>
    <ligand>
        <name>pyridoxal 5'-phosphate</name>
        <dbReference type="ChEBI" id="CHEBI:597326"/>
    </ligand>
</feature>
<protein>
    <recommendedName>
        <fullName evidence="4 5">Kynureninase</fullName>
        <ecNumber evidence="4 5">3.7.1.3</ecNumber>
    </recommendedName>
    <alternativeName>
        <fullName evidence="4">L-kynurenine hydrolase</fullName>
    </alternativeName>
</protein>
<feature type="binding site" evidence="4">
    <location>
        <begin position="142"/>
        <end position="145"/>
    </location>
    <ligand>
        <name>pyridoxal 5'-phosphate</name>
        <dbReference type="ChEBI" id="CHEBI:597326"/>
    </ligand>
</feature>
<dbReference type="UniPathway" id="UPA00334">
    <property type="reaction ID" value="UER00455"/>
</dbReference>
<gene>
    <name evidence="4 7" type="primary">kynU</name>
    <name evidence="7" type="ORF">GPUN_1348</name>
</gene>
<feature type="binding site" evidence="4">
    <location>
        <position position="301"/>
    </location>
    <ligand>
        <name>pyridoxal 5'-phosphate</name>
        <dbReference type="ChEBI" id="CHEBI:597326"/>
    </ligand>
</feature>
<dbReference type="Gene3D" id="3.40.640.10">
    <property type="entry name" value="Type I PLP-dependent aspartate aminotransferase-like (Major domain)"/>
    <property type="match status" value="1"/>
</dbReference>
<dbReference type="InterPro" id="IPR015421">
    <property type="entry name" value="PyrdxlP-dep_Trfase_major"/>
</dbReference>
<dbReference type="SUPFAM" id="SSF53383">
    <property type="entry name" value="PLP-dependent transferases"/>
    <property type="match status" value="1"/>
</dbReference>
<dbReference type="EC" id="3.7.1.3" evidence="4 5"/>
<comment type="caution">
    <text evidence="7">The sequence shown here is derived from an EMBL/GenBank/DDBJ whole genome shotgun (WGS) entry which is preliminary data.</text>
</comment>
<organism evidence="7 8">
    <name type="scientific">Glaciecola punicea ACAM 611</name>
    <dbReference type="NCBI Taxonomy" id="1121923"/>
    <lineage>
        <taxon>Bacteria</taxon>
        <taxon>Pseudomonadati</taxon>
        <taxon>Pseudomonadota</taxon>
        <taxon>Gammaproteobacteria</taxon>
        <taxon>Alteromonadales</taxon>
        <taxon>Alteromonadaceae</taxon>
        <taxon>Glaciecola</taxon>
    </lineage>
</organism>
<dbReference type="GO" id="GO:0030170">
    <property type="term" value="F:pyridoxal phosphate binding"/>
    <property type="evidence" value="ECO:0007669"/>
    <property type="project" value="UniProtKB-UniRule"/>
</dbReference>
<dbReference type="EMBL" id="BAET01000013">
    <property type="protein sequence ID" value="GAB55472.1"/>
    <property type="molecule type" value="Genomic_DNA"/>
</dbReference>